<comment type="caution">
    <text evidence="2">The sequence shown here is derived from an EMBL/GenBank/DDBJ whole genome shotgun (WGS) entry which is preliminary data.</text>
</comment>
<dbReference type="SUPFAM" id="SSF51735">
    <property type="entry name" value="NAD(P)-binding Rossmann-fold domains"/>
    <property type="match status" value="1"/>
</dbReference>
<dbReference type="Proteomes" id="UP000260680">
    <property type="component" value="Unassembled WGS sequence"/>
</dbReference>
<dbReference type="InterPro" id="IPR036291">
    <property type="entry name" value="NAD(P)-bd_dom_sf"/>
</dbReference>
<evidence type="ECO:0000313" key="2">
    <source>
        <dbReference type="EMBL" id="RFZ79104.1"/>
    </source>
</evidence>
<accession>A0A3E2NDP6</accession>
<protein>
    <submittedName>
        <fullName evidence="2">NAD(P)-dependent oxidoreductase</fullName>
    </submittedName>
</protein>
<dbReference type="Gene3D" id="3.40.50.720">
    <property type="entry name" value="NAD(P)-binding Rossmann-like Domain"/>
    <property type="match status" value="1"/>
</dbReference>
<gene>
    <name evidence="2" type="ORF">DS742_09595</name>
</gene>
<evidence type="ECO:0000259" key="1">
    <source>
        <dbReference type="Pfam" id="PF01370"/>
    </source>
</evidence>
<dbReference type="AlphaFoldDB" id="A0A3E2NDP6"/>
<evidence type="ECO:0000313" key="3">
    <source>
        <dbReference type="Proteomes" id="UP000260680"/>
    </source>
</evidence>
<name>A0A3E2NDP6_9FIRM</name>
<dbReference type="OrthoDB" id="142826at2"/>
<sequence>MNVLITGINGFVGGYLFSRLKSDGHKIYGLGRELTSRYDLDGYYPVDITKKFQLDREFDFVIHLAALNRTNIGAGIDSRIFWQVNVEGTKNLIESCGYSKFIYISTAAVYAREGKIITEESPAVPEGNYAKTKYEAELLCQSLIPCKKLMILRPVNISGAGQKKIAAVPLFFDRAENHEALELLVSPSKIIQLLDVTDFTQAISQCLDYFCSGIFNLAPDDSMTMLQLINKIRKLCDSKSSLVIKEVKEEAPSLICAEKARQKLSFQASKSMNHILEDYYESRKGGTKQ</sequence>
<dbReference type="InterPro" id="IPR050177">
    <property type="entry name" value="Lipid_A_modif_metabolic_enz"/>
</dbReference>
<dbReference type="PANTHER" id="PTHR43245">
    <property type="entry name" value="BIFUNCTIONAL POLYMYXIN RESISTANCE PROTEIN ARNA"/>
    <property type="match status" value="1"/>
</dbReference>
<proteinExistence type="predicted"/>
<dbReference type="RefSeq" id="WP_117416784.1">
    <property type="nucleotide sequence ID" value="NZ_QOHO01000027.1"/>
</dbReference>
<dbReference type="InterPro" id="IPR001509">
    <property type="entry name" value="Epimerase_deHydtase"/>
</dbReference>
<organism evidence="2 3">
    <name type="scientific">Lacrimispora amygdalina</name>
    <dbReference type="NCBI Taxonomy" id="253257"/>
    <lineage>
        <taxon>Bacteria</taxon>
        <taxon>Bacillati</taxon>
        <taxon>Bacillota</taxon>
        <taxon>Clostridia</taxon>
        <taxon>Lachnospirales</taxon>
        <taxon>Lachnospiraceae</taxon>
        <taxon>Lacrimispora</taxon>
    </lineage>
</organism>
<feature type="domain" description="NAD-dependent epimerase/dehydratase" evidence="1">
    <location>
        <begin position="3"/>
        <end position="209"/>
    </location>
</feature>
<dbReference type="CDD" id="cd08946">
    <property type="entry name" value="SDR_e"/>
    <property type="match status" value="1"/>
</dbReference>
<dbReference type="EMBL" id="QOHO01000027">
    <property type="protein sequence ID" value="RFZ79104.1"/>
    <property type="molecule type" value="Genomic_DNA"/>
</dbReference>
<dbReference type="Pfam" id="PF01370">
    <property type="entry name" value="Epimerase"/>
    <property type="match status" value="1"/>
</dbReference>
<reference evidence="2 3" key="1">
    <citation type="submission" date="2018-07" db="EMBL/GenBank/DDBJ databases">
        <title>New species, Clostridium PI-S10-A1B.</title>
        <authorList>
            <person name="Krishna G."/>
            <person name="Summeta K."/>
            <person name="Shikha S."/>
            <person name="Prabhu P.B."/>
            <person name="Suresh K."/>
        </authorList>
    </citation>
    <scope>NUCLEOTIDE SEQUENCE [LARGE SCALE GENOMIC DNA]</scope>
    <source>
        <strain evidence="2 3">PI-S10-A1B</strain>
    </source>
</reference>